<organism evidence="1 2">
    <name type="scientific">Moorena producens (strain JHB)</name>
    <dbReference type="NCBI Taxonomy" id="1454205"/>
    <lineage>
        <taxon>Bacteria</taxon>
        <taxon>Bacillati</taxon>
        <taxon>Cyanobacteriota</taxon>
        <taxon>Cyanophyceae</taxon>
        <taxon>Coleofasciculales</taxon>
        <taxon>Coleofasciculaceae</taxon>
        <taxon>Moorena</taxon>
    </lineage>
</organism>
<dbReference type="AlphaFoldDB" id="A0A1D9G1W2"/>
<name>A0A1D9G1W2_MOOP1</name>
<gene>
    <name evidence="1" type="ORF">BJP36_18010</name>
</gene>
<dbReference type="EMBL" id="CP017708">
    <property type="protein sequence ID" value="AOY81524.1"/>
    <property type="molecule type" value="Genomic_DNA"/>
</dbReference>
<accession>A0A1D9G1W2</accession>
<dbReference type="Gene3D" id="1.25.40.10">
    <property type="entry name" value="Tetratricopeptide repeat domain"/>
    <property type="match status" value="1"/>
</dbReference>
<dbReference type="InterPro" id="IPR011990">
    <property type="entry name" value="TPR-like_helical_dom_sf"/>
</dbReference>
<evidence type="ECO:0008006" key="3">
    <source>
        <dbReference type="Google" id="ProtNLM"/>
    </source>
</evidence>
<sequence length="266" mass="31315">MALEVRTREAFPQDYLDTNNNLGLAYQDAQNFTEAYQAFDAAIDTVESLRDEILSGSGEEDYKTKLAERYNRSYRGMVETCLDLTNITEAIDYVERSKTRNLVEEILSRDLKTIFTADVVTQLEQYRDEIAIGQYQIQHSKTDNPTALAQRLQELRQQRNDLQDHYLPIGYSFNFEQFQKKLDHHTAMVEFYITWNKLLTFIFTAQSQQPIVWQSQPQDLDKFVNWKNDYLKAYKTEKSDWQNELSNRLHELADILSINDIIQQIP</sequence>
<dbReference type="Proteomes" id="UP000176944">
    <property type="component" value="Chromosome"/>
</dbReference>
<reference evidence="2" key="1">
    <citation type="submission" date="2016-10" db="EMBL/GenBank/DDBJ databases">
        <title>Comparative genomics uncovers the prolific and rare metabolic potential of the cyanobacterial genus Moorea.</title>
        <authorList>
            <person name="Leao T."/>
            <person name="Castelao G."/>
            <person name="Korobeynikov A."/>
            <person name="Monroe E.A."/>
            <person name="Podell S."/>
            <person name="Glukhov E."/>
            <person name="Allen E."/>
            <person name="Gerwick W.H."/>
            <person name="Gerwick L."/>
        </authorList>
    </citation>
    <scope>NUCLEOTIDE SEQUENCE [LARGE SCALE GENOMIC DNA]</scope>
    <source>
        <strain evidence="2">JHB</strain>
    </source>
</reference>
<proteinExistence type="predicted"/>
<evidence type="ECO:0000313" key="2">
    <source>
        <dbReference type="Proteomes" id="UP000176944"/>
    </source>
</evidence>
<protein>
    <recommendedName>
        <fullName evidence="3">Tetratricopeptide repeat protein</fullName>
    </recommendedName>
</protein>
<evidence type="ECO:0000313" key="1">
    <source>
        <dbReference type="EMBL" id="AOY81524.1"/>
    </source>
</evidence>